<evidence type="ECO:0000313" key="1">
    <source>
        <dbReference type="EMBL" id="QHT09376.1"/>
    </source>
</evidence>
<dbReference type="EMBL" id="MN739510">
    <property type="protein sequence ID" value="QHT09376.1"/>
    <property type="molecule type" value="Genomic_DNA"/>
</dbReference>
<organism evidence="1">
    <name type="scientific">viral metagenome</name>
    <dbReference type="NCBI Taxonomy" id="1070528"/>
    <lineage>
        <taxon>unclassified sequences</taxon>
        <taxon>metagenomes</taxon>
        <taxon>organismal metagenomes</taxon>
    </lineage>
</organism>
<dbReference type="AlphaFoldDB" id="A0A6C0CX08"/>
<proteinExistence type="predicted"/>
<sequence>MITYSNDSVSIIFTDINFLETYKLYNDTHDFYNFLNSIEFNKDYYKIKLSTKYDHSNNNKMLQKSVEYLNKITKDNYIQITNSIYDLINESIVNEYCKYLIEKIIQHENYSNEYIFILKKLCDNYNNHNELNIYINNLYDLIIKKNINNNDYEKLCNHNKILDNLVGYYRMIIQINSLGIYNDINKITIDIIEQIKKSDDDNQYKYLQCLMSIIKTDINMINKIDNDLSSFLKTKKNKFLLMDIFDLKN</sequence>
<reference evidence="1" key="1">
    <citation type="journal article" date="2020" name="Nature">
        <title>Giant virus diversity and host interactions through global metagenomics.</title>
        <authorList>
            <person name="Schulz F."/>
            <person name="Roux S."/>
            <person name="Paez-Espino D."/>
            <person name="Jungbluth S."/>
            <person name="Walsh D.A."/>
            <person name="Denef V.J."/>
            <person name="McMahon K.D."/>
            <person name="Konstantinidis K.T."/>
            <person name="Eloe-Fadrosh E.A."/>
            <person name="Kyrpides N.C."/>
            <person name="Woyke T."/>
        </authorList>
    </citation>
    <scope>NUCLEOTIDE SEQUENCE</scope>
    <source>
        <strain evidence="1">GVMAG-M-3300023110-24</strain>
    </source>
</reference>
<accession>A0A6C0CX08</accession>
<name>A0A6C0CX08_9ZZZZ</name>
<protein>
    <submittedName>
        <fullName evidence="1">Uncharacterized protein</fullName>
    </submittedName>
</protein>